<dbReference type="PANTHER" id="PTHR46005:SF4">
    <property type="entry name" value="RHO GTPASE-ACTIVATING PROTEIN 190"/>
    <property type="match status" value="1"/>
</dbReference>
<dbReference type="GO" id="GO:0005829">
    <property type="term" value="C:cytosol"/>
    <property type="evidence" value="ECO:0007669"/>
    <property type="project" value="TreeGrafter"/>
</dbReference>
<dbReference type="GO" id="GO:0050770">
    <property type="term" value="P:regulation of axonogenesis"/>
    <property type="evidence" value="ECO:0007669"/>
    <property type="project" value="TreeGrafter"/>
</dbReference>
<dbReference type="GO" id="GO:0008361">
    <property type="term" value="P:regulation of cell size"/>
    <property type="evidence" value="ECO:0007669"/>
    <property type="project" value="TreeGrafter"/>
</dbReference>
<organism evidence="4">
    <name type="scientific">Rodentolepis nana</name>
    <name type="common">Dwarf tapeworm</name>
    <name type="synonym">Hymenolepis nana</name>
    <dbReference type="NCBI Taxonomy" id="102285"/>
    <lineage>
        <taxon>Eukaryota</taxon>
        <taxon>Metazoa</taxon>
        <taxon>Spiralia</taxon>
        <taxon>Lophotrochozoa</taxon>
        <taxon>Platyhelminthes</taxon>
        <taxon>Cestoda</taxon>
        <taxon>Eucestoda</taxon>
        <taxon>Cyclophyllidea</taxon>
        <taxon>Hymenolepididae</taxon>
        <taxon>Rodentolepis</taxon>
    </lineage>
</organism>
<evidence type="ECO:0000256" key="1">
    <source>
        <dbReference type="SAM" id="MobiDB-lite"/>
    </source>
</evidence>
<dbReference type="InterPro" id="IPR001806">
    <property type="entry name" value="Small_GTPase"/>
</dbReference>
<dbReference type="InterPro" id="IPR036517">
    <property type="entry name" value="FF_domain_sf"/>
</dbReference>
<proteinExistence type="predicted"/>
<dbReference type="OrthoDB" id="9994905at2759"/>
<keyword evidence="3" id="KW-1185">Reference proteome</keyword>
<dbReference type="STRING" id="102285.A0A0R3TN15"/>
<dbReference type="CDD" id="cd00882">
    <property type="entry name" value="Ras_like_GTPase"/>
    <property type="match status" value="1"/>
</dbReference>
<dbReference type="AlphaFoldDB" id="A0A0R3TN15"/>
<gene>
    <name evidence="2" type="ORF">HNAJ_LOCUS8748</name>
</gene>
<feature type="region of interest" description="Disordered" evidence="1">
    <location>
        <begin position="951"/>
        <end position="997"/>
    </location>
</feature>
<dbReference type="PANTHER" id="PTHR46005">
    <property type="entry name" value="RHO GTPASE-ACTIVATING PROTEIN 190"/>
    <property type="match status" value="1"/>
</dbReference>
<feature type="compositionally biased region" description="Polar residues" evidence="1">
    <location>
        <begin position="987"/>
        <end position="997"/>
    </location>
</feature>
<reference evidence="4" key="1">
    <citation type="submission" date="2017-02" db="UniProtKB">
        <authorList>
            <consortium name="WormBaseParasite"/>
        </authorList>
    </citation>
    <scope>IDENTIFICATION</scope>
</reference>
<dbReference type="SUPFAM" id="SSF52540">
    <property type="entry name" value="P-loop containing nucleoside triphosphate hydrolases"/>
    <property type="match status" value="1"/>
</dbReference>
<dbReference type="GO" id="GO:0005525">
    <property type="term" value="F:GTP binding"/>
    <property type="evidence" value="ECO:0007669"/>
    <property type="project" value="InterPro"/>
</dbReference>
<dbReference type="WBParaSite" id="HNAJ_0000875201-mRNA-1">
    <property type="protein sequence ID" value="HNAJ_0000875201-mRNA-1"/>
    <property type="gene ID" value="HNAJ_0000875201"/>
</dbReference>
<evidence type="ECO:0000313" key="2">
    <source>
        <dbReference type="EMBL" id="VDO04847.1"/>
    </source>
</evidence>
<dbReference type="Pfam" id="PF00071">
    <property type="entry name" value="Ras"/>
    <property type="match status" value="1"/>
</dbReference>
<name>A0A0R3TN15_RODNA</name>
<dbReference type="GO" id="GO:0007266">
    <property type="term" value="P:Rho protein signal transduction"/>
    <property type="evidence" value="ECO:0007669"/>
    <property type="project" value="TreeGrafter"/>
</dbReference>
<dbReference type="EMBL" id="UZAE01012380">
    <property type="protein sequence ID" value="VDO04847.1"/>
    <property type="molecule type" value="Genomic_DNA"/>
</dbReference>
<dbReference type="Gene3D" id="3.40.50.300">
    <property type="entry name" value="P-loop containing nucleotide triphosphate hydrolases"/>
    <property type="match status" value="1"/>
</dbReference>
<reference evidence="2 3" key="2">
    <citation type="submission" date="2018-11" db="EMBL/GenBank/DDBJ databases">
        <authorList>
            <consortium name="Pathogen Informatics"/>
        </authorList>
    </citation>
    <scope>NUCLEOTIDE SEQUENCE [LARGE SCALE GENOMIC DNA]</scope>
</reference>
<protein>
    <submittedName>
        <fullName evidence="4">Rho GTPase-activating protein 190</fullName>
    </submittedName>
</protein>
<feature type="region of interest" description="Disordered" evidence="1">
    <location>
        <begin position="568"/>
        <end position="600"/>
    </location>
</feature>
<dbReference type="PRINTS" id="PR00449">
    <property type="entry name" value="RASTRNSFRMNG"/>
</dbReference>
<dbReference type="GO" id="GO:0003924">
    <property type="term" value="F:GTPase activity"/>
    <property type="evidence" value="ECO:0007669"/>
    <property type="project" value="InterPro"/>
</dbReference>
<sequence length="1008" mass="112545">MSFPICSQNQSDADLIPTYTVCIVGDPRSGKSCFCNRFVYSHPDWYQEDHSSMLRESDFYGPVINSNHWLYWGTVTRHLDDETTVRFCVIEQTEFLSDTTSLPFNPSTISTCSSSMANTSSGTSAPSNVSVTSASSLHSSSRLHDYILRSTSIKLCSPGKLRYYCVDQLGHEERYKQELFPHSGPLEVHGFLVVYDVSRRACHDVPDLQQQQLTFLVDILTLISKRKKPIVVVASKRDTVDEQCLSSVTQFLQKSPDFRKIPIVEASAHRNINVELAFLTLARLLDNSSNKSRISKLRLQSYQEATREQDEHQRRLREAFVNRVSLSPAGFLTDWPTFLSRYSHQGDVARFIDLWGSEVAKETFEQFTAQWKTETKRRHMAKLPEALSTLLLYVGPVTNQSPKELLQRLRSHSQFDRFFISVESLDDNFLNRHNFQGDDTRIPFSLALKEPPDNGDSPFMESIKSLLVAEAWASNMSTFEDALLRWQDSSKILAGQPLDLDQLPRIDRTSVLSNDDQIEVYQKFQECLRLYTREEFLDLLLENLPHFIRAASAYLNCLGDSFFSSSFAQTRNQPHHQPRSEPNRSRPISPASEPSNVPLRSVQLPPADIRLCAVLAPPRGAKEQQLNVIKSRISSDDRYQAMDYMPSERQTCLTSHLDILLHRSESQNEAPASPSSTIQRHFSCSFMDQKEVSMQLTFPLPQCPAYQSGRCMDLVFENLFSNVGWSVGETPNTFSSRLSSVLGQGDKCLRVAVCAICTDVVAATAGINLFRAAGFVPEGVTSPSLLTSPSSVPRLTQNLSSSWPLASTLLTPVDTLIASVNGDSLISPVLGTIQASFLSHHGASAIVLLTLATNPRQSPDVFDGVIFLLSTDENQPLFLPCICGKACYCCKCYRGAFDCSHSTPRPRSLYSRATAIKALVEHLAPMPHLIVLAGGRDGCFTMGSSKTMTLTSLTESSPKTPIAESSLHPSELRSRSFSFENGDEKGNNSSLTSTKPQPQFVLGKLSFF</sequence>
<dbReference type="GO" id="GO:0005096">
    <property type="term" value="F:GTPase activator activity"/>
    <property type="evidence" value="ECO:0007669"/>
    <property type="project" value="TreeGrafter"/>
</dbReference>
<dbReference type="InterPro" id="IPR027417">
    <property type="entry name" value="P-loop_NTPase"/>
</dbReference>
<dbReference type="Proteomes" id="UP000278807">
    <property type="component" value="Unassembled WGS sequence"/>
</dbReference>
<evidence type="ECO:0000313" key="4">
    <source>
        <dbReference type="WBParaSite" id="HNAJ_0000875201-mRNA-1"/>
    </source>
</evidence>
<evidence type="ECO:0000313" key="3">
    <source>
        <dbReference type="Proteomes" id="UP000278807"/>
    </source>
</evidence>
<accession>A0A0R3TN15</accession>
<dbReference type="InterPro" id="IPR051978">
    <property type="entry name" value="Rho-GAP_domain"/>
</dbReference>
<dbReference type="Gene3D" id="1.10.10.440">
    <property type="entry name" value="FF domain"/>
    <property type="match status" value="1"/>
</dbReference>